<feature type="compositionally biased region" description="Low complexity" evidence="1">
    <location>
        <begin position="1"/>
        <end position="15"/>
    </location>
</feature>
<name>A0A517SJ35_9PLAN</name>
<accession>A0A517SJ35</accession>
<keyword evidence="3" id="KW-1185">Reference proteome</keyword>
<gene>
    <name evidence="2" type="ORF">Pan44_41830</name>
</gene>
<reference evidence="2 3" key="1">
    <citation type="submission" date="2019-02" db="EMBL/GenBank/DDBJ databases">
        <title>Deep-cultivation of Planctomycetes and their phenomic and genomic characterization uncovers novel biology.</title>
        <authorList>
            <person name="Wiegand S."/>
            <person name="Jogler M."/>
            <person name="Boedeker C."/>
            <person name="Pinto D."/>
            <person name="Vollmers J."/>
            <person name="Rivas-Marin E."/>
            <person name="Kohn T."/>
            <person name="Peeters S.H."/>
            <person name="Heuer A."/>
            <person name="Rast P."/>
            <person name="Oberbeckmann S."/>
            <person name="Bunk B."/>
            <person name="Jeske O."/>
            <person name="Meyerdierks A."/>
            <person name="Storesund J.E."/>
            <person name="Kallscheuer N."/>
            <person name="Luecker S."/>
            <person name="Lage O.M."/>
            <person name="Pohl T."/>
            <person name="Merkel B.J."/>
            <person name="Hornburger P."/>
            <person name="Mueller R.-W."/>
            <person name="Bruemmer F."/>
            <person name="Labrenz M."/>
            <person name="Spormann A.M."/>
            <person name="Op den Camp H."/>
            <person name="Overmann J."/>
            <person name="Amann R."/>
            <person name="Jetten M.S.M."/>
            <person name="Mascher T."/>
            <person name="Medema M.H."/>
            <person name="Devos D.P."/>
            <person name="Kaster A.-K."/>
            <person name="Ovreas L."/>
            <person name="Rohde M."/>
            <person name="Galperin M.Y."/>
            <person name="Jogler C."/>
        </authorList>
    </citation>
    <scope>NUCLEOTIDE SEQUENCE [LARGE SCALE GENOMIC DNA]</scope>
    <source>
        <strain evidence="2 3">Pan44</strain>
    </source>
</reference>
<evidence type="ECO:0000256" key="1">
    <source>
        <dbReference type="SAM" id="MobiDB-lite"/>
    </source>
</evidence>
<organism evidence="2 3">
    <name type="scientific">Caulifigura coniformis</name>
    <dbReference type="NCBI Taxonomy" id="2527983"/>
    <lineage>
        <taxon>Bacteria</taxon>
        <taxon>Pseudomonadati</taxon>
        <taxon>Planctomycetota</taxon>
        <taxon>Planctomycetia</taxon>
        <taxon>Planctomycetales</taxon>
        <taxon>Planctomycetaceae</taxon>
        <taxon>Caulifigura</taxon>
    </lineage>
</organism>
<dbReference type="Proteomes" id="UP000315700">
    <property type="component" value="Chromosome"/>
</dbReference>
<feature type="region of interest" description="Disordered" evidence="1">
    <location>
        <begin position="1"/>
        <end position="29"/>
    </location>
</feature>
<dbReference type="AlphaFoldDB" id="A0A517SJ35"/>
<protein>
    <submittedName>
        <fullName evidence="2">Uncharacterized protein</fullName>
    </submittedName>
</protein>
<dbReference type="InParanoid" id="A0A517SJ35"/>
<sequence length="54" mass="6203">MQTIITNTSITRTSPPTAPNNSRCRRMQSVRRHNPNPVRMEVVSRLEKKGREGI</sequence>
<evidence type="ECO:0000313" key="2">
    <source>
        <dbReference type="EMBL" id="QDT56132.1"/>
    </source>
</evidence>
<dbReference type="KEGG" id="ccos:Pan44_41830"/>
<evidence type="ECO:0000313" key="3">
    <source>
        <dbReference type="Proteomes" id="UP000315700"/>
    </source>
</evidence>
<proteinExistence type="predicted"/>
<dbReference type="EMBL" id="CP036271">
    <property type="protein sequence ID" value="QDT56132.1"/>
    <property type="molecule type" value="Genomic_DNA"/>
</dbReference>